<dbReference type="Proteomes" id="UP001153365">
    <property type="component" value="Unassembled WGS sequence"/>
</dbReference>
<evidence type="ECO:0000313" key="2">
    <source>
        <dbReference type="EMBL" id="CAH7665883.1"/>
    </source>
</evidence>
<keyword evidence="3" id="KW-1185">Reference proteome</keyword>
<protein>
    <submittedName>
        <fullName evidence="2">Expressed protein</fullName>
    </submittedName>
</protein>
<organism evidence="2 3">
    <name type="scientific">Phakopsora pachyrhizi</name>
    <name type="common">Asian soybean rust disease fungus</name>
    <dbReference type="NCBI Taxonomy" id="170000"/>
    <lineage>
        <taxon>Eukaryota</taxon>
        <taxon>Fungi</taxon>
        <taxon>Dikarya</taxon>
        <taxon>Basidiomycota</taxon>
        <taxon>Pucciniomycotina</taxon>
        <taxon>Pucciniomycetes</taxon>
        <taxon>Pucciniales</taxon>
        <taxon>Phakopsoraceae</taxon>
        <taxon>Phakopsora</taxon>
    </lineage>
</organism>
<dbReference type="EMBL" id="CALTRL010000014">
    <property type="protein sequence ID" value="CAH7665883.1"/>
    <property type="molecule type" value="Genomic_DNA"/>
</dbReference>
<feature type="chain" id="PRO_5043930976" evidence="1">
    <location>
        <begin position="25"/>
        <end position="245"/>
    </location>
</feature>
<sequence length="245" mass="28663">MISKKGFCILTIIIWALFTRMAYAALKINCLDRLVESFNVFSGPKPSFTELNLKKLETWDQETTAEDVLNFDKINRPRGFRALKFKSKDFSEDKELWASKLALLVQFVTDNNNEPEKVRYSLGVGWHLYSHLRQCEIYKKAFLNDFSEYFLSFFAFFHQLHKHENKNFDIPSFALEAFESVTQNHIRNAKNKSPDPQLYDHIAFDIDAEINYGLRLKPTVKKLELNKSNRDDVFDPAIGSMTNHF</sequence>
<comment type="caution">
    <text evidence="2">The sequence shown here is derived from an EMBL/GenBank/DDBJ whole genome shotgun (WGS) entry which is preliminary data.</text>
</comment>
<evidence type="ECO:0000256" key="1">
    <source>
        <dbReference type="SAM" id="SignalP"/>
    </source>
</evidence>
<keyword evidence="1" id="KW-0732">Signal</keyword>
<evidence type="ECO:0000313" key="3">
    <source>
        <dbReference type="Proteomes" id="UP001153365"/>
    </source>
</evidence>
<name>A0AAV0AGV5_PHAPC</name>
<accession>A0AAV0AGV5</accession>
<proteinExistence type="predicted"/>
<reference evidence="2" key="1">
    <citation type="submission" date="2022-06" db="EMBL/GenBank/DDBJ databases">
        <authorList>
            <consortium name="SYNGENTA / RWTH Aachen University"/>
        </authorList>
    </citation>
    <scope>NUCLEOTIDE SEQUENCE</scope>
</reference>
<dbReference type="AlphaFoldDB" id="A0AAV0AGV5"/>
<feature type="signal peptide" evidence="1">
    <location>
        <begin position="1"/>
        <end position="24"/>
    </location>
</feature>
<gene>
    <name evidence="2" type="ORF">PPACK8108_LOCUS178</name>
</gene>